<feature type="transmembrane region" description="Helical" evidence="7">
    <location>
        <begin position="320"/>
        <end position="338"/>
    </location>
</feature>
<dbReference type="RefSeq" id="WP_115995393.1">
    <property type="nucleotide sequence ID" value="NZ_QRDY01000024.1"/>
</dbReference>
<feature type="transmembrane region" description="Helical" evidence="7">
    <location>
        <begin position="72"/>
        <end position="95"/>
    </location>
</feature>
<dbReference type="PANTHER" id="PTHR23517">
    <property type="entry name" value="RESISTANCE PROTEIN MDTM, PUTATIVE-RELATED-RELATED"/>
    <property type="match status" value="1"/>
</dbReference>
<evidence type="ECO:0000313" key="9">
    <source>
        <dbReference type="EMBL" id="RED54520.1"/>
    </source>
</evidence>
<feature type="transmembrane region" description="Helical" evidence="7">
    <location>
        <begin position="101"/>
        <end position="120"/>
    </location>
</feature>
<comment type="caution">
    <text evidence="9">The sequence shown here is derived from an EMBL/GenBank/DDBJ whole genome shotgun (WGS) entry which is preliminary data.</text>
</comment>
<evidence type="ECO:0000259" key="8">
    <source>
        <dbReference type="PROSITE" id="PS50850"/>
    </source>
</evidence>
<feature type="transmembrane region" description="Helical" evidence="7">
    <location>
        <begin position="268"/>
        <end position="291"/>
    </location>
</feature>
<dbReference type="InterPro" id="IPR005829">
    <property type="entry name" value="Sugar_transporter_CS"/>
</dbReference>
<dbReference type="InterPro" id="IPR011701">
    <property type="entry name" value="MFS"/>
</dbReference>
<evidence type="ECO:0000256" key="7">
    <source>
        <dbReference type="SAM" id="Phobius"/>
    </source>
</evidence>
<keyword evidence="2" id="KW-0813">Transport</keyword>
<feature type="domain" description="Major facilitator superfamily (MFS) profile" evidence="8">
    <location>
        <begin position="1"/>
        <end position="412"/>
    </location>
</feature>
<dbReference type="PROSITE" id="PS00216">
    <property type="entry name" value="SUGAR_TRANSPORT_1"/>
    <property type="match status" value="1"/>
</dbReference>
<proteinExistence type="predicted"/>
<dbReference type="InterPro" id="IPR020846">
    <property type="entry name" value="MFS_dom"/>
</dbReference>
<dbReference type="CDD" id="cd17329">
    <property type="entry name" value="MFS_MdtH_MDR_like"/>
    <property type="match status" value="1"/>
</dbReference>
<keyword evidence="3" id="KW-1003">Cell membrane</keyword>
<dbReference type="Gene3D" id="1.20.1250.20">
    <property type="entry name" value="MFS general substrate transporter like domains"/>
    <property type="match status" value="1"/>
</dbReference>
<evidence type="ECO:0000256" key="2">
    <source>
        <dbReference type="ARBA" id="ARBA00022448"/>
    </source>
</evidence>
<dbReference type="Pfam" id="PF07690">
    <property type="entry name" value="MFS_1"/>
    <property type="match status" value="2"/>
</dbReference>
<dbReference type="SUPFAM" id="SSF103473">
    <property type="entry name" value="MFS general substrate transporter"/>
    <property type="match status" value="1"/>
</dbReference>
<sequence>MFKSLHPNIRLRLCVTFLSRLSGSMIFPFIAIYFSRELGTTVAGGIVMTQVTVELLASFVGGYWADRIGRKPLLVIGECLNAFAFLGMLLANSLWWSSAGVTFAMLLLIGIATGLLNPAADAMLIDVSTKETRTYMYSINYWTRNISLMLGLMVGGWFFQNHLFGLLFVLFSMSLITLTITLLFIRETYDRHHPVTVPASNGLHAVLSSYRTVVRDIPFVWFTLGGIAIYALEFQRVNFISIRLEHEIAARTVRLFDFPPFTLDGVKLMSLLTVENTLLIVLLVSFAAKLIRNRSEQPVMYVGFTLFGLGYAYLAFSNQIAGLFLAVIVLTIGELLYVPTRQTMLASIVDESKRGSYMAFNGLVVQVGKMFGALGLFVGGLVGDIGMGLLYLLFAIMAIGLSRLGYVKWNRQTKAMKMPAAIIKS</sequence>
<feature type="transmembrane region" description="Helical" evidence="7">
    <location>
        <begin position="388"/>
        <end position="407"/>
    </location>
</feature>
<dbReference type="InterPro" id="IPR036259">
    <property type="entry name" value="MFS_trans_sf"/>
</dbReference>
<feature type="transmembrane region" description="Helical" evidence="7">
    <location>
        <begin position="12"/>
        <end position="34"/>
    </location>
</feature>
<accession>A0A3D9HYM7</accession>
<feature type="transmembrane region" description="Helical" evidence="7">
    <location>
        <begin position="359"/>
        <end position="382"/>
    </location>
</feature>
<dbReference type="GO" id="GO:0005886">
    <property type="term" value="C:plasma membrane"/>
    <property type="evidence" value="ECO:0007669"/>
    <property type="project" value="UniProtKB-SubCell"/>
</dbReference>
<feature type="transmembrane region" description="Helical" evidence="7">
    <location>
        <begin position="141"/>
        <end position="159"/>
    </location>
</feature>
<gene>
    <name evidence="9" type="ORF">DFP95_12446</name>
</gene>
<feature type="transmembrane region" description="Helical" evidence="7">
    <location>
        <begin position="213"/>
        <end position="232"/>
    </location>
</feature>
<dbReference type="Proteomes" id="UP000256869">
    <property type="component" value="Unassembled WGS sequence"/>
</dbReference>
<evidence type="ECO:0000256" key="6">
    <source>
        <dbReference type="ARBA" id="ARBA00023136"/>
    </source>
</evidence>
<dbReference type="GO" id="GO:0022857">
    <property type="term" value="F:transmembrane transporter activity"/>
    <property type="evidence" value="ECO:0007669"/>
    <property type="project" value="InterPro"/>
</dbReference>
<feature type="transmembrane region" description="Helical" evidence="7">
    <location>
        <begin position="298"/>
        <end position="314"/>
    </location>
</feature>
<dbReference type="EMBL" id="QRDY01000024">
    <property type="protein sequence ID" value="RED54520.1"/>
    <property type="molecule type" value="Genomic_DNA"/>
</dbReference>
<dbReference type="AlphaFoldDB" id="A0A3D9HYM7"/>
<feature type="transmembrane region" description="Helical" evidence="7">
    <location>
        <begin position="165"/>
        <end position="185"/>
    </location>
</feature>
<keyword evidence="4 7" id="KW-0812">Transmembrane</keyword>
<evidence type="ECO:0000256" key="4">
    <source>
        <dbReference type="ARBA" id="ARBA00022692"/>
    </source>
</evidence>
<keyword evidence="6 7" id="KW-0472">Membrane</keyword>
<evidence type="ECO:0000256" key="5">
    <source>
        <dbReference type="ARBA" id="ARBA00022989"/>
    </source>
</evidence>
<dbReference type="OrthoDB" id="9793283at2"/>
<reference evidence="9 10" key="1">
    <citation type="submission" date="2018-07" db="EMBL/GenBank/DDBJ databases">
        <title>Genomic Encyclopedia of Type Strains, Phase III (KMG-III): the genomes of soil and plant-associated and newly described type strains.</title>
        <authorList>
            <person name="Whitman W."/>
        </authorList>
    </citation>
    <scope>NUCLEOTIDE SEQUENCE [LARGE SCALE GENOMIC DNA]</scope>
    <source>
        <strain evidence="9 10">CECT 8236</strain>
    </source>
</reference>
<dbReference type="InterPro" id="IPR050171">
    <property type="entry name" value="MFS_Transporters"/>
</dbReference>
<keyword evidence="10" id="KW-1185">Reference proteome</keyword>
<name>A0A3D9HYM7_9BACL</name>
<feature type="transmembrane region" description="Helical" evidence="7">
    <location>
        <begin position="46"/>
        <end position="65"/>
    </location>
</feature>
<organism evidence="9 10">
    <name type="scientific">Cohnella lupini</name>
    <dbReference type="NCBI Taxonomy" id="1294267"/>
    <lineage>
        <taxon>Bacteria</taxon>
        <taxon>Bacillati</taxon>
        <taxon>Bacillota</taxon>
        <taxon>Bacilli</taxon>
        <taxon>Bacillales</taxon>
        <taxon>Paenibacillaceae</taxon>
        <taxon>Cohnella</taxon>
    </lineage>
</organism>
<protein>
    <submittedName>
        <fullName evidence="9">DHA1 family multidrug resistance protein B-like MFS transporter</fullName>
    </submittedName>
</protein>
<dbReference type="PANTHER" id="PTHR23517:SF3">
    <property type="entry name" value="INTEGRAL MEMBRANE TRANSPORT PROTEIN"/>
    <property type="match status" value="1"/>
</dbReference>
<keyword evidence="5 7" id="KW-1133">Transmembrane helix</keyword>
<evidence type="ECO:0000256" key="3">
    <source>
        <dbReference type="ARBA" id="ARBA00022475"/>
    </source>
</evidence>
<dbReference type="PROSITE" id="PS50850">
    <property type="entry name" value="MFS"/>
    <property type="match status" value="1"/>
</dbReference>
<evidence type="ECO:0000256" key="1">
    <source>
        <dbReference type="ARBA" id="ARBA00004651"/>
    </source>
</evidence>
<evidence type="ECO:0000313" key="10">
    <source>
        <dbReference type="Proteomes" id="UP000256869"/>
    </source>
</evidence>
<comment type="subcellular location">
    <subcellularLocation>
        <location evidence="1">Cell membrane</location>
        <topology evidence="1">Multi-pass membrane protein</topology>
    </subcellularLocation>
</comment>